<evidence type="ECO:0000313" key="1">
    <source>
        <dbReference type="EMBL" id="AGS51864.1"/>
    </source>
</evidence>
<protein>
    <submittedName>
        <fullName evidence="1">Uncharacterized protein</fullName>
    </submittedName>
</protein>
<accession>A0A806KBB8</accession>
<dbReference type="EMBL" id="JQ844174">
    <property type="protein sequence ID" value="AGS51864.1"/>
    <property type="molecule type" value="Genomic_DNA"/>
</dbReference>
<proteinExistence type="predicted"/>
<reference evidence="1" key="1">
    <citation type="submission" date="2012-03" db="EMBL/GenBank/DDBJ databases">
        <title>Functional metagenomics reveals considerable lignocellulase gene clusters in the gut microbiome of a wood-feeding higher termite.</title>
        <authorList>
            <person name="Liu N."/>
        </authorList>
    </citation>
    <scope>NUCLEOTIDE SEQUENCE</scope>
</reference>
<name>A0A806KBB8_9BACT</name>
<dbReference type="AlphaFoldDB" id="A0A806KBB8"/>
<organism evidence="1">
    <name type="scientific">uncultured bacterium contig00118</name>
    <dbReference type="NCBI Taxonomy" id="1181579"/>
    <lineage>
        <taxon>Bacteria</taxon>
        <taxon>environmental samples</taxon>
    </lineage>
</organism>
<sequence>MQFAERAQKRTLAKSALCPANNLGETVHSRTTQRFIIYYTTEGVHAATTVFIDSLAKYLEDAYDLHKNVLGMKGIYGTTQTQHYNQRPPLGFYPVEVIDTGLLRGEEGEDATFGLTIIPNKNSPKLTQIAIENDFLSGADCSGNPSTEPFRRYDGLNYSAANNWHLALKATVYHELYHSFQIPYLNSHDLSSHKFWLEASATGVEEISAPEVNDYIGYLFNSRIFNNPGKSMESLSSSEWYAYSVLYLFLYHELGELFDSAIWSYFSKYPKENFPMQLARLADSLSRNPEELFHKYASRIFFSGSRARFSEQLFSEDMQNWPSWRIKTTTVPSVFPVGAIDFIRTANGEEPNTEGAMISLLNYGDSTVWVLSRLLEEEFTPPPPPPKKFIAYNNPWNPKNPLRFGPLPENSKGVEIRSANGILLKRLEGKPGEELIWQPENLPKSGILFYRPFPYGEGNKLIVAH</sequence>